<feature type="compositionally biased region" description="Polar residues" evidence="5">
    <location>
        <begin position="92"/>
        <end position="104"/>
    </location>
</feature>
<feature type="region of interest" description="Disordered" evidence="5">
    <location>
        <begin position="385"/>
        <end position="411"/>
    </location>
</feature>
<evidence type="ECO:0000256" key="1">
    <source>
        <dbReference type="ARBA" id="ARBA00009574"/>
    </source>
</evidence>
<dbReference type="PANTHER" id="PTHR15157:SF5">
    <property type="entry name" value="UV RADIATION RESISTANCE-ASSOCIATED GENE PROTEIN"/>
    <property type="match status" value="1"/>
</dbReference>
<dbReference type="Proteomes" id="UP000311382">
    <property type="component" value="Unassembled WGS sequence"/>
</dbReference>
<evidence type="ECO:0000313" key="6">
    <source>
        <dbReference type="EMBL" id="TNY17669.1"/>
    </source>
</evidence>
<dbReference type="GO" id="GO:0035493">
    <property type="term" value="P:SNARE complex assembly"/>
    <property type="evidence" value="ECO:0007669"/>
    <property type="project" value="TreeGrafter"/>
</dbReference>
<feature type="compositionally biased region" description="Low complexity" evidence="5">
    <location>
        <begin position="775"/>
        <end position="795"/>
    </location>
</feature>
<evidence type="ECO:0000256" key="3">
    <source>
        <dbReference type="ARBA" id="ARBA00023054"/>
    </source>
</evidence>
<feature type="region of interest" description="Disordered" evidence="5">
    <location>
        <begin position="725"/>
        <end position="875"/>
    </location>
</feature>
<feature type="region of interest" description="Disordered" evidence="5">
    <location>
        <begin position="921"/>
        <end position="943"/>
    </location>
</feature>
<dbReference type="OrthoDB" id="72772at2759"/>
<feature type="compositionally biased region" description="Basic and acidic residues" evidence="5">
    <location>
        <begin position="847"/>
        <end position="858"/>
    </location>
</feature>
<organism evidence="6 7">
    <name type="scientific">Rhodotorula diobovata</name>
    <dbReference type="NCBI Taxonomy" id="5288"/>
    <lineage>
        <taxon>Eukaryota</taxon>
        <taxon>Fungi</taxon>
        <taxon>Dikarya</taxon>
        <taxon>Basidiomycota</taxon>
        <taxon>Pucciniomycotina</taxon>
        <taxon>Microbotryomycetes</taxon>
        <taxon>Sporidiobolales</taxon>
        <taxon>Sporidiobolaceae</taxon>
        <taxon>Rhodotorula</taxon>
    </lineage>
</organism>
<dbReference type="InterPro" id="IPR018791">
    <property type="entry name" value="UV_resistance/autophagy_Atg14"/>
</dbReference>
<dbReference type="Pfam" id="PF10186">
    <property type="entry name" value="ATG14"/>
    <property type="match status" value="1"/>
</dbReference>
<comment type="similarity">
    <text evidence="1">Belongs to the ATG14 family.</text>
</comment>
<feature type="coiled-coil region" evidence="4">
    <location>
        <begin position="468"/>
        <end position="523"/>
    </location>
</feature>
<feature type="compositionally biased region" description="Low complexity" evidence="5">
    <location>
        <begin position="180"/>
        <end position="207"/>
    </location>
</feature>
<dbReference type="GO" id="GO:0000323">
    <property type="term" value="C:lytic vacuole"/>
    <property type="evidence" value="ECO:0007669"/>
    <property type="project" value="TreeGrafter"/>
</dbReference>
<feature type="compositionally biased region" description="Pro residues" evidence="5">
    <location>
        <begin position="168"/>
        <end position="179"/>
    </location>
</feature>
<dbReference type="STRING" id="5288.A0A5C5FN11"/>
<feature type="region of interest" description="Disordered" evidence="5">
    <location>
        <begin position="424"/>
        <end position="448"/>
    </location>
</feature>
<dbReference type="GO" id="GO:0005768">
    <property type="term" value="C:endosome"/>
    <property type="evidence" value="ECO:0007669"/>
    <property type="project" value="TreeGrafter"/>
</dbReference>
<evidence type="ECO:0000313" key="7">
    <source>
        <dbReference type="Proteomes" id="UP000311382"/>
    </source>
</evidence>
<keyword evidence="3 4" id="KW-0175">Coiled coil</keyword>
<reference evidence="6 7" key="1">
    <citation type="submission" date="2019-03" db="EMBL/GenBank/DDBJ databases">
        <title>Rhodosporidium diobovatum UCD-FST 08-225 genome sequencing, assembly, and annotation.</title>
        <authorList>
            <person name="Fakankun I.U."/>
            <person name="Fristensky B."/>
            <person name="Levin D.B."/>
        </authorList>
    </citation>
    <scope>NUCLEOTIDE SEQUENCE [LARGE SCALE GENOMIC DNA]</scope>
    <source>
        <strain evidence="6 7">UCD-FST 08-225</strain>
    </source>
</reference>
<dbReference type="GO" id="GO:0000149">
    <property type="term" value="F:SNARE binding"/>
    <property type="evidence" value="ECO:0007669"/>
    <property type="project" value="TreeGrafter"/>
</dbReference>
<sequence>MRLERSDSAQSTWQLDLASHLPLEPTIPDQRRIRHLSAVLVHNLSLDPRRDHLSAALFGGHSHSLPAPLVDPLPTSGPSSARHPAATAPTWLPSTSTSQDQGSNPLVRGADSATGSRVLPHPSALNDPPTRDEPSPLPARARPRRSSSTGTLLARPSPAAPRIDEEPAPSPLPAPPDPAGPSSSRARSASRASVASAGSSSTVRQAPRVPPPAPHRPSERERDRPASAAQFAQRERQRREEALRRRLVDCFVSLELVPVPVTVPVGRDGGPAPPARDGQEEVPGGRRRSGSVASALMQRSGRAGSSHGGGPGAGGLSAPRRGMRRRMTASSLLSTSASASLPAPASAAAAAQTPPFFVSPPSRASTHATFPIDPAHFLLPREADTDTDTDEAVQGGPALPGDPATASWPGLRESRVRARVFGRPSGALGKRKGKGRARVDVDEDEDEGDGGWRLLAEWDVELGGLTSLGRDERERAEYQDRVDDLEAVREAVELELADEVAALEARREALRARRERLEQAKELDVANRARTEVQRAELDERDAALAQVGDTSRTRRTQLITLLSHIFPIEPVPSPPAASPPLLFSIVGLPLPNSSYPPSYTDDTLSSALGYAAHVTHLVAAYLGVPLCYPLRCRASRSVVVDDISMMKGPRAFPLYARGVDRYRFDYGVFLLNKNIEQLMYSQGLTVLDLRNTLPNLKTLILSLSYDPSHADYLSATLRPSAVFSGSGEAATEGEDAPAGDEAPPASTTTTTTTTTTGKGGRSRSSSQASTIRPASRAGSSSRTSSRSSSRRGSSGVVGGAEEEEEEAAARPGSPVAPSPEPAAGLAPNAPPRPNGHANGGPTPASSRHEPTRAEKRTVPAAPTEPGAVSSLGAAAGTGLKVRVGKSAGGAATTGGAGGAGYAARIRDGLWSAVAGNVAAAAGGGGAGVRGREGAGAGGAEGR</sequence>
<proteinExistence type="inferred from homology"/>
<feature type="compositionally biased region" description="Polar residues" evidence="5">
    <location>
        <begin position="763"/>
        <end position="773"/>
    </location>
</feature>
<dbReference type="PANTHER" id="PTHR15157">
    <property type="entry name" value="UV RADIATION RESISTANCE-ASSOCIATED GENE PROTEIN"/>
    <property type="match status" value="1"/>
</dbReference>
<feature type="compositionally biased region" description="Gly residues" evidence="5">
    <location>
        <begin position="922"/>
        <end position="943"/>
    </location>
</feature>
<comment type="caution">
    <text evidence="6">The sequence shown here is derived from an EMBL/GenBank/DDBJ whole genome shotgun (WGS) entry which is preliminary data.</text>
</comment>
<feature type="compositionally biased region" description="Gly residues" evidence="5">
    <location>
        <begin position="306"/>
        <end position="315"/>
    </location>
</feature>
<feature type="compositionally biased region" description="Basic and acidic residues" evidence="5">
    <location>
        <begin position="216"/>
        <end position="225"/>
    </location>
</feature>
<accession>A0A5C5FN11</accession>
<dbReference type="SUPFAM" id="SSF56954">
    <property type="entry name" value="Outer membrane efflux proteins (OEP)"/>
    <property type="match status" value="1"/>
</dbReference>
<feature type="region of interest" description="Disordered" evidence="5">
    <location>
        <begin position="68"/>
        <end position="240"/>
    </location>
</feature>
<feature type="region of interest" description="Disordered" evidence="5">
    <location>
        <begin position="261"/>
        <end position="322"/>
    </location>
</feature>
<keyword evidence="7" id="KW-1185">Reference proteome</keyword>
<feature type="compositionally biased region" description="Low complexity" evidence="5">
    <location>
        <begin position="740"/>
        <end position="757"/>
    </location>
</feature>
<name>A0A5C5FN11_9BASI</name>
<evidence type="ECO:0000256" key="5">
    <source>
        <dbReference type="SAM" id="MobiDB-lite"/>
    </source>
</evidence>
<dbReference type="Gene3D" id="1.20.1600.10">
    <property type="entry name" value="Outer membrane efflux proteins (OEP)"/>
    <property type="match status" value="1"/>
</dbReference>
<protein>
    <recommendedName>
        <fullName evidence="2">Autophagy-related protein 14</fullName>
    </recommendedName>
</protein>
<evidence type="ECO:0000256" key="4">
    <source>
        <dbReference type="SAM" id="Coils"/>
    </source>
</evidence>
<dbReference type="AlphaFoldDB" id="A0A5C5FN11"/>
<evidence type="ECO:0000256" key="2">
    <source>
        <dbReference type="ARBA" id="ARBA00013807"/>
    </source>
</evidence>
<dbReference type="GO" id="GO:0032991">
    <property type="term" value="C:protein-containing complex"/>
    <property type="evidence" value="ECO:0007669"/>
    <property type="project" value="UniProtKB-ARBA"/>
</dbReference>
<dbReference type="EMBL" id="SOZI01000184">
    <property type="protein sequence ID" value="TNY17669.1"/>
    <property type="molecule type" value="Genomic_DNA"/>
</dbReference>
<gene>
    <name evidence="6" type="ORF">DMC30DRAFT_98009</name>
</gene>